<name>A0ABV9K6D9_9PORP</name>
<keyword evidence="2 4" id="KW-0472">Membrane</keyword>
<dbReference type="SUPFAM" id="SSF103088">
    <property type="entry name" value="OmpA-like"/>
    <property type="match status" value="1"/>
</dbReference>
<gene>
    <name evidence="6" type="ORF">ACFO3G_02805</name>
</gene>
<evidence type="ECO:0000259" key="5">
    <source>
        <dbReference type="PROSITE" id="PS51123"/>
    </source>
</evidence>
<dbReference type="PANTHER" id="PTHR30329">
    <property type="entry name" value="STATOR ELEMENT OF FLAGELLAR MOTOR COMPLEX"/>
    <property type="match status" value="1"/>
</dbReference>
<keyword evidence="7" id="KW-1185">Reference proteome</keyword>
<protein>
    <submittedName>
        <fullName evidence="6">OmpA family protein</fullName>
    </submittedName>
</protein>
<dbReference type="EMBL" id="JBHSGO010000047">
    <property type="protein sequence ID" value="MFC4665549.1"/>
    <property type="molecule type" value="Genomic_DNA"/>
</dbReference>
<dbReference type="Pfam" id="PF00691">
    <property type="entry name" value="OmpA"/>
    <property type="match status" value="1"/>
</dbReference>
<comment type="caution">
    <text evidence="6">The sequence shown here is derived from an EMBL/GenBank/DDBJ whole genome shotgun (WGS) entry which is preliminary data.</text>
</comment>
<comment type="subcellular location">
    <subcellularLocation>
        <location evidence="1">Cell outer membrane</location>
    </subcellularLocation>
</comment>
<dbReference type="PROSITE" id="PS51123">
    <property type="entry name" value="OMPA_2"/>
    <property type="match status" value="1"/>
</dbReference>
<evidence type="ECO:0000313" key="6">
    <source>
        <dbReference type="EMBL" id="MFC4665549.1"/>
    </source>
</evidence>
<evidence type="ECO:0000256" key="4">
    <source>
        <dbReference type="PROSITE-ProRule" id="PRU00473"/>
    </source>
</evidence>
<feature type="domain" description="OmpA-like" evidence="5">
    <location>
        <begin position="212"/>
        <end position="323"/>
    </location>
</feature>
<evidence type="ECO:0000256" key="3">
    <source>
        <dbReference type="ARBA" id="ARBA00023237"/>
    </source>
</evidence>
<dbReference type="InterPro" id="IPR006665">
    <property type="entry name" value="OmpA-like"/>
</dbReference>
<sequence>MKSALMLALLAGMGAKLPAQNTPHEDSIIVISEDDLIKDLSNAVMQYQKSRNQTFQINGIKLTPNDMRLIKLQMLLNSLGTFDRPQQPQTVYVGKDQNGNDLYTIPQPQSYSRPNVPLVYPQSGSTYIPVPQGQTRTVVVPNPVGGALQSGIALAATDQTDKEIESLRNRLNLLEAVKRNQLAGNNNVHQLNPQLIDGQVNFPQSDIVVINNERLAPYFKRQVFFRQGSNILDNRSKETLDEVIKLLKEDEMSTLILTGYASPEGAKKFNIELTERRSKAVRQYLSNNGITSDRLRIGDGNIDHTAGIPTVARRVDLTVARKL</sequence>
<evidence type="ECO:0000313" key="7">
    <source>
        <dbReference type="Proteomes" id="UP001596020"/>
    </source>
</evidence>
<organism evidence="6 7">
    <name type="scientific">Falsiporphyromonas endometrii</name>
    <dbReference type="NCBI Taxonomy" id="1387297"/>
    <lineage>
        <taxon>Bacteria</taxon>
        <taxon>Pseudomonadati</taxon>
        <taxon>Bacteroidota</taxon>
        <taxon>Bacteroidia</taxon>
        <taxon>Bacteroidales</taxon>
        <taxon>Porphyromonadaceae</taxon>
        <taxon>Falsiporphyromonas</taxon>
    </lineage>
</organism>
<evidence type="ECO:0000256" key="2">
    <source>
        <dbReference type="ARBA" id="ARBA00023136"/>
    </source>
</evidence>
<evidence type="ECO:0000256" key="1">
    <source>
        <dbReference type="ARBA" id="ARBA00004442"/>
    </source>
</evidence>
<dbReference type="Gene3D" id="3.30.1330.60">
    <property type="entry name" value="OmpA-like domain"/>
    <property type="match status" value="1"/>
</dbReference>
<proteinExistence type="predicted"/>
<dbReference type="CDD" id="cd07185">
    <property type="entry name" value="OmpA_C-like"/>
    <property type="match status" value="1"/>
</dbReference>
<dbReference type="PRINTS" id="PR01021">
    <property type="entry name" value="OMPADOMAIN"/>
</dbReference>
<reference evidence="7" key="1">
    <citation type="journal article" date="2019" name="Int. J. Syst. Evol. Microbiol.">
        <title>The Global Catalogue of Microorganisms (GCM) 10K type strain sequencing project: providing services to taxonomists for standard genome sequencing and annotation.</title>
        <authorList>
            <consortium name="The Broad Institute Genomics Platform"/>
            <consortium name="The Broad Institute Genome Sequencing Center for Infectious Disease"/>
            <person name="Wu L."/>
            <person name="Ma J."/>
        </authorList>
    </citation>
    <scope>NUCLEOTIDE SEQUENCE [LARGE SCALE GENOMIC DNA]</scope>
    <source>
        <strain evidence="7">CGMCC 4.7357</strain>
    </source>
</reference>
<dbReference type="PANTHER" id="PTHR30329:SF21">
    <property type="entry name" value="LIPOPROTEIN YIAD-RELATED"/>
    <property type="match status" value="1"/>
</dbReference>
<accession>A0ABV9K6D9</accession>
<dbReference type="Proteomes" id="UP001596020">
    <property type="component" value="Unassembled WGS sequence"/>
</dbReference>
<dbReference type="RefSeq" id="WP_380077793.1">
    <property type="nucleotide sequence ID" value="NZ_JBHSGO010000047.1"/>
</dbReference>
<dbReference type="InterPro" id="IPR006664">
    <property type="entry name" value="OMP_bac"/>
</dbReference>
<keyword evidence="3" id="KW-0998">Cell outer membrane</keyword>
<dbReference type="InterPro" id="IPR036737">
    <property type="entry name" value="OmpA-like_sf"/>
</dbReference>
<dbReference type="InterPro" id="IPR050330">
    <property type="entry name" value="Bact_OuterMem_StrucFunc"/>
</dbReference>